<accession>A0A485LDL5</accession>
<dbReference type="Pfam" id="PF03221">
    <property type="entry name" value="HTH_Tnp_Tc5"/>
    <property type="match status" value="1"/>
</dbReference>
<dbReference type="SMART" id="SM00674">
    <property type="entry name" value="CENPB"/>
    <property type="match status" value="1"/>
</dbReference>
<dbReference type="PANTHER" id="PTHR19303:SF73">
    <property type="entry name" value="PROTEIN PDC2"/>
    <property type="match status" value="1"/>
</dbReference>
<dbReference type="InterPro" id="IPR004875">
    <property type="entry name" value="DDE_SF_endonuclease_dom"/>
</dbReference>
<dbReference type="InterPro" id="IPR007889">
    <property type="entry name" value="HTH_Psq"/>
</dbReference>
<evidence type="ECO:0000256" key="2">
    <source>
        <dbReference type="ARBA" id="ARBA00023125"/>
    </source>
</evidence>
<evidence type="ECO:0000259" key="5">
    <source>
        <dbReference type="PROSITE" id="PS51253"/>
    </source>
</evidence>
<dbReference type="Proteomes" id="UP000332933">
    <property type="component" value="Unassembled WGS sequence"/>
</dbReference>
<dbReference type="OrthoDB" id="125347at2759"/>
<organism evidence="7 8">
    <name type="scientific">Aphanomyces stellatus</name>
    <dbReference type="NCBI Taxonomy" id="120398"/>
    <lineage>
        <taxon>Eukaryota</taxon>
        <taxon>Sar</taxon>
        <taxon>Stramenopiles</taxon>
        <taxon>Oomycota</taxon>
        <taxon>Saprolegniomycetes</taxon>
        <taxon>Saprolegniales</taxon>
        <taxon>Verrucalvaceae</taxon>
        <taxon>Aphanomyces</taxon>
    </lineage>
</organism>
<gene>
    <name evidence="7" type="primary">Aste57867_19854</name>
    <name evidence="6" type="ORF">As57867_019788</name>
    <name evidence="7" type="ORF">ASTE57867_19854</name>
</gene>
<dbReference type="Pfam" id="PF04218">
    <property type="entry name" value="CENP-B_N"/>
    <property type="match status" value="1"/>
</dbReference>
<dbReference type="GO" id="GO:0005634">
    <property type="term" value="C:nucleus"/>
    <property type="evidence" value="ECO:0007669"/>
    <property type="project" value="UniProtKB-SubCell"/>
</dbReference>
<feature type="region of interest" description="Disordered" evidence="4">
    <location>
        <begin position="1"/>
        <end position="35"/>
    </location>
</feature>
<dbReference type="EMBL" id="CAADRA010006740">
    <property type="protein sequence ID" value="VFT96552.1"/>
    <property type="molecule type" value="Genomic_DNA"/>
</dbReference>
<dbReference type="Gene3D" id="1.10.10.60">
    <property type="entry name" value="Homeodomain-like"/>
    <property type="match status" value="2"/>
</dbReference>
<evidence type="ECO:0000313" key="6">
    <source>
        <dbReference type="EMBL" id="KAF0688538.1"/>
    </source>
</evidence>
<keyword evidence="8" id="KW-1185">Reference proteome</keyword>
<protein>
    <submittedName>
        <fullName evidence="7">Aste57867_19854 protein</fullName>
    </submittedName>
</protein>
<evidence type="ECO:0000313" key="7">
    <source>
        <dbReference type="EMBL" id="VFT96552.1"/>
    </source>
</evidence>
<proteinExistence type="predicted"/>
<evidence type="ECO:0000256" key="1">
    <source>
        <dbReference type="ARBA" id="ARBA00004123"/>
    </source>
</evidence>
<dbReference type="EMBL" id="VJMH01006717">
    <property type="protein sequence ID" value="KAF0688538.1"/>
    <property type="molecule type" value="Genomic_DNA"/>
</dbReference>
<feature type="domain" description="HTH CENPB-type" evidence="5">
    <location>
        <begin position="88"/>
        <end position="157"/>
    </location>
</feature>
<dbReference type="InterPro" id="IPR050863">
    <property type="entry name" value="CenT-Element_Derived"/>
</dbReference>
<evidence type="ECO:0000256" key="3">
    <source>
        <dbReference type="ARBA" id="ARBA00023242"/>
    </source>
</evidence>
<dbReference type="InterPro" id="IPR009057">
    <property type="entry name" value="Homeodomain-like_sf"/>
</dbReference>
<reference evidence="6" key="2">
    <citation type="submission" date="2019-06" db="EMBL/GenBank/DDBJ databases">
        <title>Genomics analysis of Aphanomyces spp. identifies a new class of oomycete effector associated with host adaptation.</title>
        <authorList>
            <person name="Gaulin E."/>
        </authorList>
    </citation>
    <scope>NUCLEOTIDE SEQUENCE</scope>
    <source>
        <strain evidence="6">CBS 578.67</strain>
    </source>
</reference>
<evidence type="ECO:0000313" key="8">
    <source>
        <dbReference type="Proteomes" id="UP000332933"/>
    </source>
</evidence>
<dbReference type="SUPFAM" id="SSF46689">
    <property type="entry name" value="Homeodomain-like"/>
    <property type="match status" value="1"/>
</dbReference>
<dbReference type="Pfam" id="PF03184">
    <property type="entry name" value="DDE_1"/>
    <property type="match status" value="1"/>
</dbReference>
<dbReference type="PANTHER" id="PTHR19303">
    <property type="entry name" value="TRANSPOSON"/>
    <property type="match status" value="1"/>
</dbReference>
<keyword evidence="3" id="KW-0539">Nucleus</keyword>
<keyword evidence="2" id="KW-0238">DNA-binding</keyword>
<sequence length="534" mass="59332">MEAVPSGGDVADAPPFESGGLESKPKSHKRPRRETSLVEKLHLIQRADNGSVSQRKLAKDFNIGLGTVNNILKRKAHTLLEAHEGARPAKARKKPRHEVVDQLVFEWIKSAKGPLTGILVKEKALELAKRMPSGESFKASNGWLESFCKRHGISFRKMRKDSAQHHHAPVSAASAPLDLMPDTGFDEWTQWFASMSSVLSLYAADDVYSCSETQLLFQTLPDTAARLLKDLKTHNLSLHEDTEVATLLLCCNMSGTHKMPPLIVMSSDHQPSPLLPDELGFKRAPQAWMTADIFHEWLLALDLSMKRKVLLILPSTPCHSSDLDLEHVSLRVCPSYLPSQLCPLLQGVVAHFKDAYRGLLLRHVLTSAHLKKDGVTTAVDGYQLHTWVLAAWASVSAAHCHTSFSLGRTSATVSNLPPTAELHSLLALFHGLFPVTDPTLMLTTADYVTFDDHLPTHLMFTEDFLTRDEPPREPVTDLTDARVYELLEELRQFAIAKEPSLVPSLSAAKMVIEQRTTDQLIQSVGLAQPYTWEE</sequence>
<reference evidence="7 8" key="1">
    <citation type="submission" date="2019-03" db="EMBL/GenBank/DDBJ databases">
        <authorList>
            <person name="Gaulin E."/>
            <person name="Dumas B."/>
        </authorList>
    </citation>
    <scope>NUCLEOTIDE SEQUENCE [LARGE SCALE GENOMIC DNA]</scope>
    <source>
        <strain evidence="7">CBS 568.67</strain>
    </source>
</reference>
<name>A0A485LDL5_9STRA</name>
<dbReference type="AlphaFoldDB" id="A0A485LDL5"/>
<dbReference type="InterPro" id="IPR006600">
    <property type="entry name" value="HTH_CenpB_DNA-bd_dom"/>
</dbReference>
<comment type="subcellular location">
    <subcellularLocation>
        <location evidence="1">Nucleus</location>
    </subcellularLocation>
</comment>
<dbReference type="PROSITE" id="PS51253">
    <property type="entry name" value="HTH_CENPB"/>
    <property type="match status" value="1"/>
</dbReference>
<evidence type="ECO:0000256" key="4">
    <source>
        <dbReference type="SAM" id="MobiDB-lite"/>
    </source>
</evidence>
<dbReference type="GO" id="GO:0003677">
    <property type="term" value="F:DNA binding"/>
    <property type="evidence" value="ECO:0007669"/>
    <property type="project" value="UniProtKB-KW"/>
</dbReference>